<reference evidence="2" key="1">
    <citation type="submission" date="2022-07" db="EMBL/GenBank/DDBJ databases">
        <title>Phylogenomic reconstructions and comparative analyses of Kickxellomycotina fungi.</title>
        <authorList>
            <person name="Reynolds N.K."/>
            <person name="Stajich J.E."/>
            <person name="Barry K."/>
            <person name="Grigoriev I.V."/>
            <person name="Crous P."/>
            <person name="Smith M.E."/>
        </authorList>
    </citation>
    <scope>NUCLEOTIDE SEQUENCE</scope>
    <source>
        <strain evidence="2">RSA 567</strain>
    </source>
</reference>
<keyword evidence="3" id="KW-1185">Reference proteome</keyword>
<evidence type="ECO:0000313" key="2">
    <source>
        <dbReference type="EMBL" id="KAJ1967073.1"/>
    </source>
</evidence>
<dbReference type="AlphaFoldDB" id="A0A9W8AWV5"/>
<dbReference type="OrthoDB" id="17644at2759"/>
<sequence>MFVSWSQRSSRLQPPESNAETTQGIYQREFYAVPDNRHSFINDTHAVFSSLQEVYQSQHDHGDGHATSVQVAPGHVRRLSMMYRDAIVRQFKRLQ</sequence>
<gene>
    <name evidence="2" type="ORF">H4R34_006432</name>
</gene>
<organism evidence="2 3">
    <name type="scientific">Dimargaris verticillata</name>
    <dbReference type="NCBI Taxonomy" id="2761393"/>
    <lineage>
        <taxon>Eukaryota</taxon>
        <taxon>Fungi</taxon>
        <taxon>Fungi incertae sedis</taxon>
        <taxon>Zoopagomycota</taxon>
        <taxon>Kickxellomycotina</taxon>
        <taxon>Dimargaritomycetes</taxon>
        <taxon>Dimargaritales</taxon>
        <taxon>Dimargaritaceae</taxon>
        <taxon>Dimargaris</taxon>
    </lineage>
</organism>
<comment type="caution">
    <text evidence="2">The sequence shown here is derived from an EMBL/GenBank/DDBJ whole genome shotgun (WGS) entry which is preliminary data.</text>
</comment>
<accession>A0A9W8AWV5</accession>
<evidence type="ECO:0000313" key="3">
    <source>
        <dbReference type="Proteomes" id="UP001151582"/>
    </source>
</evidence>
<evidence type="ECO:0000256" key="1">
    <source>
        <dbReference type="SAM" id="MobiDB-lite"/>
    </source>
</evidence>
<proteinExistence type="predicted"/>
<dbReference type="Proteomes" id="UP001151582">
    <property type="component" value="Unassembled WGS sequence"/>
</dbReference>
<dbReference type="EMBL" id="JANBQB010002431">
    <property type="protein sequence ID" value="KAJ1967073.1"/>
    <property type="molecule type" value="Genomic_DNA"/>
</dbReference>
<feature type="non-terminal residue" evidence="2">
    <location>
        <position position="95"/>
    </location>
</feature>
<feature type="region of interest" description="Disordered" evidence="1">
    <location>
        <begin position="1"/>
        <end position="23"/>
    </location>
</feature>
<name>A0A9W8AWV5_9FUNG</name>
<protein>
    <submittedName>
        <fullName evidence="2">Uncharacterized protein</fullName>
    </submittedName>
</protein>